<dbReference type="AlphaFoldDB" id="A0A6A6PZ03"/>
<sequence>MFAVCTKCMRVSNMRQQGRSVGYEQKEPICIADDQGNILNEYKEVASEWSHGSRGRSEYYKIRRKYLRACEPLHHRAKGLVSSNICSKLADCHRLEPMTGVGDAAMAIPISCEHMSRASSLFKTSEVMFDMVELGFQQT</sequence>
<gene>
    <name evidence="1" type="ORF">BDY17DRAFT_292727</name>
</gene>
<organism evidence="1 2">
    <name type="scientific">Neohortaea acidophila</name>
    <dbReference type="NCBI Taxonomy" id="245834"/>
    <lineage>
        <taxon>Eukaryota</taxon>
        <taxon>Fungi</taxon>
        <taxon>Dikarya</taxon>
        <taxon>Ascomycota</taxon>
        <taxon>Pezizomycotina</taxon>
        <taxon>Dothideomycetes</taxon>
        <taxon>Dothideomycetidae</taxon>
        <taxon>Mycosphaerellales</taxon>
        <taxon>Teratosphaeriaceae</taxon>
        <taxon>Neohortaea</taxon>
    </lineage>
</organism>
<name>A0A6A6PZ03_9PEZI</name>
<evidence type="ECO:0000313" key="1">
    <source>
        <dbReference type="EMBL" id="KAF2484996.1"/>
    </source>
</evidence>
<dbReference type="EMBL" id="MU001633">
    <property type="protein sequence ID" value="KAF2484996.1"/>
    <property type="molecule type" value="Genomic_DNA"/>
</dbReference>
<dbReference type="GeneID" id="54473882"/>
<keyword evidence="2" id="KW-1185">Reference proteome</keyword>
<dbReference type="Proteomes" id="UP000799767">
    <property type="component" value="Unassembled WGS sequence"/>
</dbReference>
<evidence type="ECO:0000313" key="2">
    <source>
        <dbReference type="Proteomes" id="UP000799767"/>
    </source>
</evidence>
<accession>A0A6A6PZ03</accession>
<dbReference type="RefSeq" id="XP_033591565.1">
    <property type="nucleotide sequence ID" value="XM_033732880.1"/>
</dbReference>
<proteinExistence type="predicted"/>
<protein>
    <submittedName>
        <fullName evidence="1">Uncharacterized protein</fullName>
    </submittedName>
</protein>
<reference evidence="1" key="1">
    <citation type="journal article" date="2020" name="Stud. Mycol.">
        <title>101 Dothideomycetes genomes: a test case for predicting lifestyles and emergence of pathogens.</title>
        <authorList>
            <person name="Haridas S."/>
            <person name="Albert R."/>
            <person name="Binder M."/>
            <person name="Bloem J."/>
            <person name="Labutti K."/>
            <person name="Salamov A."/>
            <person name="Andreopoulos B."/>
            <person name="Baker S."/>
            <person name="Barry K."/>
            <person name="Bills G."/>
            <person name="Bluhm B."/>
            <person name="Cannon C."/>
            <person name="Castanera R."/>
            <person name="Culley D."/>
            <person name="Daum C."/>
            <person name="Ezra D."/>
            <person name="Gonzalez J."/>
            <person name="Henrissat B."/>
            <person name="Kuo A."/>
            <person name="Liang C."/>
            <person name="Lipzen A."/>
            <person name="Lutzoni F."/>
            <person name="Magnuson J."/>
            <person name="Mondo S."/>
            <person name="Nolan M."/>
            <person name="Ohm R."/>
            <person name="Pangilinan J."/>
            <person name="Park H.-J."/>
            <person name="Ramirez L."/>
            <person name="Alfaro M."/>
            <person name="Sun H."/>
            <person name="Tritt A."/>
            <person name="Yoshinaga Y."/>
            <person name="Zwiers L.-H."/>
            <person name="Turgeon B."/>
            <person name="Goodwin S."/>
            <person name="Spatafora J."/>
            <person name="Crous P."/>
            <person name="Grigoriev I."/>
        </authorList>
    </citation>
    <scope>NUCLEOTIDE SEQUENCE</scope>
    <source>
        <strain evidence="1">CBS 113389</strain>
    </source>
</reference>